<sequence length="683" mass="75448">MEKMRKLLIAFTILFAGITIQAQVFDPTSWETAVQDLGDDQYELVTTAILEPGWHIYSQVAIDAEIGPTPTQLRFYESDGNFQLLGSNEEIGTYAEYTEVWGADVLQFKNQAVFKQKIKVQNRDLSYIIAEAVFMVCDDERCIQGTPEVLIYKLNPDAVIGDEVTTIIDTYYENDQEPLTATAPDLSNLSSSTPTSNKSIDVETTGFTEEDSNDLSTIFILCLLAGFSALLTPCVYPMIPMTVSFFTKQSENKTKGKFQGLLYGFFILLIYVLCSLPFHLFQSVSPDIFNEFSTNPYLNIFFFVIFVVFAISFFGAFEITMPNSLINKVDKASTVGGVVGVFFMALTLVLVSFSCTGPVIGGVLGSVLSSDGGATALSVGLAGFGFGLGIPFALFAIFPSWMNNLPKSGGWLNTVKVFLGFLELAFAFKFLSNADLVWQAGWIQRELFIAIWIAIFGAMTIYLFGKLRLPHDDKDQSISVGRLLLAILTFCFTLYLIPGLWGAPLKLISGFPPPMTYSESPNGFAGTASADTIDLPEGAHLAVHDIVAFDNYEAGLEYAQEVGKPALIDFTGWACVNCRKMEERVWGEPEVLDLLKNEIVLISLYVDEREDLPTGEQYISNVTGKKIRTIGNKWSDLQIEKYQVNAQPFYALVDADGNDLVAPIGYTPDVSEYANWLKSALNN</sequence>
<dbReference type="STRING" id="1454201.NMS_2751"/>
<dbReference type="InterPro" id="IPR036249">
    <property type="entry name" value="Thioredoxin-like_sf"/>
</dbReference>
<protein>
    <submittedName>
        <fullName evidence="8">Cytochrome c-type biogenesis protein DsbD, protein-disulfide reductase</fullName>
    </submittedName>
</protein>
<feature type="domain" description="Cytochrome C biogenesis protein transmembrane" evidence="7">
    <location>
        <begin position="218"/>
        <end position="432"/>
    </location>
</feature>
<dbReference type="InterPro" id="IPR003834">
    <property type="entry name" value="Cyt_c_assmbl_TM_dom"/>
</dbReference>
<dbReference type="GO" id="GO:0017004">
    <property type="term" value="P:cytochrome complex assembly"/>
    <property type="evidence" value="ECO:0007669"/>
    <property type="project" value="UniProtKB-KW"/>
</dbReference>
<keyword evidence="9" id="KW-1185">Reference proteome</keyword>
<feature type="transmembrane region" description="Helical" evidence="6">
    <location>
        <begin position="373"/>
        <end position="398"/>
    </location>
</feature>
<accession>W8VT48</accession>
<comment type="subcellular location">
    <subcellularLocation>
        <location evidence="1">Membrane</location>
        <topology evidence="1">Multi-pass membrane protein</topology>
    </subcellularLocation>
</comment>
<keyword evidence="5 6" id="KW-0472">Membrane</keyword>
<dbReference type="Gene3D" id="3.40.30.10">
    <property type="entry name" value="Glutaredoxin"/>
    <property type="match status" value="1"/>
</dbReference>
<dbReference type="AlphaFoldDB" id="W8VT48"/>
<evidence type="ECO:0000256" key="3">
    <source>
        <dbReference type="ARBA" id="ARBA00022748"/>
    </source>
</evidence>
<organism evidence="8 9">
    <name type="scientific">Nonlabens marinus S1-08</name>
    <dbReference type="NCBI Taxonomy" id="1454201"/>
    <lineage>
        <taxon>Bacteria</taxon>
        <taxon>Pseudomonadati</taxon>
        <taxon>Bacteroidota</taxon>
        <taxon>Flavobacteriia</taxon>
        <taxon>Flavobacteriales</taxon>
        <taxon>Flavobacteriaceae</taxon>
        <taxon>Nonlabens</taxon>
    </lineage>
</organism>
<keyword evidence="4 6" id="KW-1133">Transmembrane helix</keyword>
<dbReference type="PANTHER" id="PTHR32234">
    <property type="entry name" value="THIOL:DISULFIDE INTERCHANGE PROTEIN DSBD"/>
    <property type="match status" value="1"/>
</dbReference>
<feature type="transmembrane region" description="Helical" evidence="6">
    <location>
        <begin position="300"/>
        <end position="320"/>
    </location>
</feature>
<feature type="transmembrane region" description="Helical" evidence="6">
    <location>
        <begin position="332"/>
        <end position="353"/>
    </location>
</feature>
<evidence type="ECO:0000256" key="6">
    <source>
        <dbReference type="SAM" id="Phobius"/>
    </source>
</evidence>
<dbReference type="Pfam" id="PF02683">
    <property type="entry name" value="DsbD_TM"/>
    <property type="match status" value="1"/>
</dbReference>
<evidence type="ECO:0000313" key="8">
    <source>
        <dbReference type="EMBL" id="BAO56760.1"/>
    </source>
</evidence>
<evidence type="ECO:0000256" key="4">
    <source>
        <dbReference type="ARBA" id="ARBA00022989"/>
    </source>
</evidence>
<dbReference type="SUPFAM" id="SSF52833">
    <property type="entry name" value="Thioredoxin-like"/>
    <property type="match status" value="1"/>
</dbReference>
<dbReference type="PANTHER" id="PTHR32234:SF0">
    <property type="entry name" value="THIOL:DISULFIDE INTERCHANGE PROTEIN DSBD"/>
    <property type="match status" value="1"/>
</dbReference>
<dbReference type="GO" id="GO:0045454">
    <property type="term" value="P:cell redox homeostasis"/>
    <property type="evidence" value="ECO:0007669"/>
    <property type="project" value="TreeGrafter"/>
</dbReference>
<feature type="transmembrane region" description="Helical" evidence="6">
    <location>
        <begin position="218"/>
        <end position="239"/>
    </location>
</feature>
<dbReference type="EMBL" id="AP014548">
    <property type="protein sequence ID" value="BAO56760.1"/>
    <property type="molecule type" value="Genomic_DNA"/>
</dbReference>
<evidence type="ECO:0000259" key="7">
    <source>
        <dbReference type="Pfam" id="PF02683"/>
    </source>
</evidence>
<reference evidence="8 9" key="1">
    <citation type="journal article" date="2014" name="Proc. Natl. Acad. Sci. U.S.A.">
        <title>Functional characterization of flavobacteria rhodopsins reveals a unique class of light-driven chloride pump in bacteria.</title>
        <authorList>
            <person name="Yoshizawa S."/>
            <person name="Kumagai Y."/>
            <person name="Kim H."/>
            <person name="Ogura Y."/>
            <person name="Hayashi T."/>
            <person name="Iwasaki W."/>
            <person name="DeLong E.F."/>
            <person name="Kogure K."/>
        </authorList>
    </citation>
    <scope>NUCLEOTIDE SEQUENCE [LARGE SCALE GENOMIC DNA]</scope>
    <source>
        <strain evidence="8 9">S1-08</strain>
    </source>
</reference>
<feature type="transmembrane region" description="Helical" evidence="6">
    <location>
        <begin position="448"/>
        <end position="467"/>
    </location>
</feature>
<evidence type="ECO:0000256" key="1">
    <source>
        <dbReference type="ARBA" id="ARBA00004141"/>
    </source>
</evidence>
<evidence type="ECO:0000256" key="5">
    <source>
        <dbReference type="ARBA" id="ARBA00023136"/>
    </source>
</evidence>
<dbReference type="Pfam" id="PF13899">
    <property type="entry name" value="Thioredoxin_7"/>
    <property type="match status" value="1"/>
</dbReference>
<dbReference type="GO" id="GO:0015035">
    <property type="term" value="F:protein-disulfide reductase activity"/>
    <property type="evidence" value="ECO:0007669"/>
    <property type="project" value="TreeGrafter"/>
</dbReference>
<keyword evidence="3" id="KW-0201">Cytochrome c-type biogenesis</keyword>
<keyword evidence="2 6" id="KW-0812">Transmembrane</keyword>
<dbReference type="GO" id="GO:0016020">
    <property type="term" value="C:membrane"/>
    <property type="evidence" value="ECO:0007669"/>
    <property type="project" value="UniProtKB-SubCell"/>
</dbReference>
<evidence type="ECO:0000313" key="9">
    <source>
        <dbReference type="Proteomes" id="UP000031760"/>
    </source>
</evidence>
<feature type="transmembrane region" description="Helical" evidence="6">
    <location>
        <begin position="479"/>
        <end position="501"/>
    </location>
</feature>
<dbReference type="KEGG" id="nmf:NMS_2751"/>
<evidence type="ECO:0000256" key="2">
    <source>
        <dbReference type="ARBA" id="ARBA00022692"/>
    </source>
</evidence>
<dbReference type="HOGENOM" id="CLU_015841_0_0_10"/>
<feature type="transmembrane region" description="Helical" evidence="6">
    <location>
        <begin position="260"/>
        <end position="280"/>
    </location>
</feature>
<gene>
    <name evidence="8" type="ORF">NMS_2751</name>
</gene>
<feature type="transmembrane region" description="Helical" evidence="6">
    <location>
        <begin position="410"/>
        <end position="428"/>
    </location>
</feature>
<proteinExistence type="predicted"/>
<dbReference type="Proteomes" id="UP000031760">
    <property type="component" value="Chromosome"/>
</dbReference>
<name>W8VT48_9FLAO</name>